<protein>
    <submittedName>
        <fullName evidence="2">LmbE family protein</fullName>
    </submittedName>
</protein>
<dbReference type="GO" id="GO:0016811">
    <property type="term" value="F:hydrolase activity, acting on carbon-nitrogen (but not peptide) bonds, in linear amides"/>
    <property type="evidence" value="ECO:0007669"/>
    <property type="project" value="TreeGrafter"/>
</dbReference>
<evidence type="ECO:0000313" key="2">
    <source>
        <dbReference type="EMBL" id="SBS78183.1"/>
    </source>
</evidence>
<dbReference type="PANTHER" id="PTHR12993:SF29">
    <property type="entry name" value="BLR3841 PROTEIN"/>
    <property type="match status" value="1"/>
</dbReference>
<dbReference type="InterPro" id="IPR024078">
    <property type="entry name" value="LmbE-like_dom_sf"/>
</dbReference>
<dbReference type="Gene3D" id="3.40.50.10320">
    <property type="entry name" value="LmbE-like"/>
    <property type="match status" value="1"/>
</dbReference>
<organism evidence="2">
    <name type="scientific">uncultured Mycobacterium sp</name>
    <dbReference type="NCBI Taxonomy" id="171292"/>
    <lineage>
        <taxon>Bacteria</taxon>
        <taxon>Bacillati</taxon>
        <taxon>Actinomycetota</taxon>
        <taxon>Actinomycetes</taxon>
        <taxon>Mycobacteriales</taxon>
        <taxon>Mycobacteriaceae</taxon>
        <taxon>Mycobacterium</taxon>
        <taxon>environmental samples</taxon>
    </lineage>
</organism>
<dbReference type="EMBL" id="FLQS01000048">
    <property type="protein sequence ID" value="SBS78183.1"/>
    <property type="molecule type" value="Genomic_DNA"/>
</dbReference>
<sequence>MTPVAASNAARFAEVPIAQGGTPARAWLDWGCQFPPLPLDGCPGLLVVAPHPDDETLGFGGAAGAIAARGVDVHTVVASDGGAAWPGLSAREQTHLEHSRRRESRRSAALLGLRPPTFLGLRDGGLADAESRLADILTDLLADRVAGTWCAATWRGDGHPDHEAVGRAAAVATSRTGAVLLEYPVWMWHWARPGDANVPWQRATRVILDPVAVERKQHAAAVFRSQLDPDDGRDPIVPPHVLARLQAVGEVAFR</sequence>
<proteinExistence type="predicted"/>
<dbReference type="PANTHER" id="PTHR12993">
    <property type="entry name" value="N-ACETYLGLUCOSAMINYL-PHOSPHATIDYLINOSITOL DE-N-ACETYLASE-RELATED"/>
    <property type="match status" value="1"/>
</dbReference>
<dbReference type="GO" id="GO:0016137">
    <property type="term" value="P:glycoside metabolic process"/>
    <property type="evidence" value="ECO:0007669"/>
    <property type="project" value="UniProtKB-ARBA"/>
</dbReference>
<dbReference type="AlphaFoldDB" id="A0A1Y5PHQ8"/>
<evidence type="ECO:0000256" key="1">
    <source>
        <dbReference type="ARBA" id="ARBA00022833"/>
    </source>
</evidence>
<accession>A0A1Y5PHQ8</accession>
<gene>
    <name evidence="2" type="ORF">MHPYR_520020</name>
</gene>
<dbReference type="Pfam" id="PF02585">
    <property type="entry name" value="PIG-L"/>
    <property type="match status" value="1"/>
</dbReference>
<dbReference type="SUPFAM" id="SSF102588">
    <property type="entry name" value="LmbE-like"/>
    <property type="match status" value="1"/>
</dbReference>
<reference evidence="2" key="1">
    <citation type="submission" date="2016-03" db="EMBL/GenBank/DDBJ databases">
        <authorList>
            <person name="Ploux O."/>
        </authorList>
    </citation>
    <scope>NUCLEOTIDE SEQUENCE</scope>
    <source>
        <strain evidence="2">UC10</strain>
    </source>
</reference>
<dbReference type="InterPro" id="IPR003737">
    <property type="entry name" value="GlcNAc_PI_deacetylase-related"/>
</dbReference>
<keyword evidence="1" id="KW-0862">Zinc</keyword>
<name>A0A1Y5PHQ8_9MYCO</name>